<reference evidence="4 5" key="1">
    <citation type="submission" date="2019-01" db="EMBL/GenBank/DDBJ databases">
        <title>Vibrio BEI176 sp. nov, a marine bacterium isolated from China: eastern marignal seas.</title>
        <authorList>
            <person name="Li B."/>
        </authorList>
    </citation>
    <scope>NUCLEOTIDE SEQUENCE [LARGE SCALE GENOMIC DNA]</scope>
    <source>
        <strain evidence="4 5">BEI176</strain>
    </source>
</reference>
<feature type="chain" id="PRO_5021333385" description="EF-hand domain-containing protein" evidence="2">
    <location>
        <begin position="22"/>
        <end position="178"/>
    </location>
</feature>
<dbReference type="OrthoDB" id="5894242at2"/>
<evidence type="ECO:0000313" key="5">
    <source>
        <dbReference type="Proteomes" id="UP000297753"/>
    </source>
</evidence>
<dbReference type="GO" id="GO:0005509">
    <property type="term" value="F:calcium ion binding"/>
    <property type="evidence" value="ECO:0007669"/>
    <property type="project" value="InterPro"/>
</dbReference>
<dbReference type="AlphaFoldDB" id="A0A4Y8WIB7"/>
<dbReference type="Proteomes" id="UP000297753">
    <property type="component" value="Unassembled WGS sequence"/>
</dbReference>
<dbReference type="EMBL" id="SATR01000007">
    <property type="protein sequence ID" value="TFH92396.1"/>
    <property type="molecule type" value="Genomic_DNA"/>
</dbReference>
<dbReference type="RefSeq" id="WP_134834844.1">
    <property type="nucleotide sequence ID" value="NZ_SATR01000007.1"/>
</dbReference>
<organism evidence="4 5">
    <name type="scientific">Vibrio ouci</name>
    <dbReference type="NCBI Taxonomy" id="2499078"/>
    <lineage>
        <taxon>Bacteria</taxon>
        <taxon>Pseudomonadati</taxon>
        <taxon>Pseudomonadota</taxon>
        <taxon>Gammaproteobacteria</taxon>
        <taxon>Vibrionales</taxon>
        <taxon>Vibrionaceae</taxon>
        <taxon>Vibrio</taxon>
    </lineage>
</organism>
<feature type="region of interest" description="Disordered" evidence="1">
    <location>
        <begin position="63"/>
        <end position="178"/>
    </location>
</feature>
<evidence type="ECO:0000256" key="2">
    <source>
        <dbReference type="SAM" id="SignalP"/>
    </source>
</evidence>
<comment type="caution">
    <text evidence="4">The sequence shown here is derived from an EMBL/GenBank/DDBJ whole genome shotgun (WGS) entry which is preliminary data.</text>
</comment>
<sequence length="178" mass="18656">MNKLMTLLVAGLAMVTVHSYAEEEVDEDNNRTKTPPSIEEMDTDGDGLVSADEFNAFRLGAEGEFVEEEEEGSDEDEAETENETGLSAFASFDKDKDGFVSEEELAAHAKYSNPGNGTGELKTSKQEAREAKAASRNESSSSSSSQGNSNKGNGGNKGNSGNRGGGNSGGSNKGGKDK</sequence>
<feature type="compositionally biased region" description="Low complexity" evidence="1">
    <location>
        <begin position="139"/>
        <end position="151"/>
    </location>
</feature>
<proteinExistence type="predicted"/>
<feature type="domain" description="EF-hand" evidence="3">
    <location>
        <begin position="38"/>
        <end position="64"/>
    </location>
</feature>
<gene>
    <name evidence="4" type="ORF">ELS82_06950</name>
</gene>
<dbReference type="Gene3D" id="1.10.238.10">
    <property type="entry name" value="EF-hand"/>
    <property type="match status" value="1"/>
</dbReference>
<dbReference type="Pfam" id="PF13202">
    <property type="entry name" value="EF-hand_5"/>
    <property type="match status" value="2"/>
</dbReference>
<accession>A0A4Y8WIB7</accession>
<feature type="signal peptide" evidence="2">
    <location>
        <begin position="1"/>
        <end position="21"/>
    </location>
</feature>
<dbReference type="InterPro" id="IPR018247">
    <property type="entry name" value="EF_Hand_1_Ca_BS"/>
</dbReference>
<protein>
    <recommendedName>
        <fullName evidence="3">EF-hand domain-containing protein</fullName>
    </recommendedName>
</protein>
<feature type="domain" description="EF-hand" evidence="3">
    <location>
        <begin position="80"/>
        <end position="115"/>
    </location>
</feature>
<name>A0A4Y8WIB7_9VIBR</name>
<evidence type="ECO:0000313" key="4">
    <source>
        <dbReference type="EMBL" id="TFH92396.1"/>
    </source>
</evidence>
<keyword evidence="5" id="KW-1185">Reference proteome</keyword>
<keyword evidence="2" id="KW-0732">Signal</keyword>
<evidence type="ECO:0000256" key="1">
    <source>
        <dbReference type="SAM" id="MobiDB-lite"/>
    </source>
</evidence>
<dbReference type="PROSITE" id="PS50222">
    <property type="entry name" value="EF_HAND_2"/>
    <property type="match status" value="2"/>
</dbReference>
<dbReference type="SUPFAM" id="SSF47473">
    <property type="entry name" value="EF-hand"/>
    <property type="match status" value="1"/>
</dbReference>
<dbReference type="PROSITE" id="PS00018">
    <property type="entry name" value="EF_HAND_1"/>
    <property type="match status" value="2"/>
</dbReference>
<feature type="compositionally biased region" description="Basic and acidic residues" evidence="1">
    <location>
        <begin position="122"/>
        <end position="135"/>
    </location>
</feature>
<dbReference type="InterPro" id="IPR002048">
    <property type="entry name" value="EF_hand_dom"/>
</dbReference>
<feature type="compositionally biased region" description="Gly residues" evidence="1">
    <location>
        <begin position="152"/>
        <end position="178"/>
    </location>
</feature>
<feature type="region of interest" description="Disordered" evidence="1">
    <location>
        <begin position="20"/>
        <end position="48"/>
    </location>
</feature>
<feature type="compositionally biased region" description="Acidic residues" evidence="1">
    <location>
        <begin position="64"/>
        <end position="82"/>
    </location>
</feature>
<dbReference type="InterPro" id="IPR011992">
    <property type="entry name" value="EF-hand-dom_pair"/>
</dbReference>
<evidence type="ECO:0000259" key="3">
    <source>
        <dbReference type="PROSITE" id="PS50222"/>
    </source>
</evidence>